<dbReference type="Proteomes" id="UP000001261">
    <property type="component" value="Unassembled WGS sequence"/>
</dbReference>
<dbReference type="Pfam" id="PF01728">
    <property type="entry name" value="FtsJ"/>
    <property type="match status" value="1"/>
</dbReference>
<evidence type="ECO:0000313" key="8">
    <source>
        <dbReference type="EMBL" id="EAS31762.1"/>
    </source>
</evidence>
<feature type="domain" description="Ribosomal RNA methyltransferase FtsJ" evidence="7">
    <location>
        <begin position="91"/>
        <end position="325"/>
    </location>
</feature>
<keyword evidence="2" id="KW-0698">rRNA processing</keyword>
<keyword evidence="8" id="KW-0132">Cell division</keyword>
<dbReference type="GO" id="GO:0005739">
    <property type="term" value="C:mitochondrion"/>
    <property type="evidence" value="ECO:0007669"/>
    <property type="project" value="TreeGrafter"/>
</dbReference>
<dbReference type="PANTHER" id="PTHR10920:SF18">
    <property type="entry name" value="RRNA METHYLTRANSFERASE 2, MITOCHONDRIAL"/>
    <property type="match status" value="1"/>
</dbReference>
<dbReference type="RefSeq" id="XP_001243345.1">
    <property type="nucleotide sequence ID" value="XM_001243344.2"/>
</dbReference>
<evidence type="ECO:0000256" key="5">
    <source>
        <dbReference type="ARBA" id="ARBA00022691"/>
    </source>
</evidence>
<dbReference type="OMA" id="WSQVAVN"/>
<dbReference type="InterPro" id="IPR029063">
    <property type="entry name" value="SAM-dependent_MTases_sf"/>
</dbReference>
<dbReference type="PANTHER" id="PTHR10920">
    <property type="entry name" value="RIBOSOMAL RNA METHYLTRANSFERASE"/>
    <property type="match status" value="1"/>
</dbReference>
<proteinExistence type="inferred from homology"/>
<dbReference type="EMBL" id="GG704912">
    <property type="protein sequence ID" value="EAS31762.1"/>
    <property type="molecule type" value="Genomic_DNA"/>
</dbReference>
<evidence type="ECO:0000256" key="4">
    <source>
        <dbReference type="ARBA" id="ARBA00022679"/>
    </source>
</evidence>
<dbReference type="InterPro" id="IPR002877">
    <property type="entry name" value="RNA_MeTrfase_FtsJ_dom"/>
</dbReference>
<dbReference type="Gene3D" id="3.40.50.150">
    <property type="entry name" value="Vaccinia Virus protein VP39"/>
    <property type="match status" value="1"/>
</dbReference>
<dbReference type="KEGG" id="cim:CIMG_07241"/>
<evidence type="ECO:0000256" key="1">
    <source>
        <dbReference type="ARBA" id="ARBA00009258"/>
    </source>
</evidence>
<dbReference type="InParanoid" id="A0A0E1RWF3"/>
<evidence type="ECO:0000256" key="3">
    <source>
        <dbReference type="ARBA" id="ARBA00022603"/>
    </source>
</evidence>
<keyword evidence="9" id="KW-1185">Reference proteome</keyword>
<organism evidence="8 9">
    <name type="scientific">Coccidioides immitis (strain RS)</name>
    <name type="common">Valley fever fungus</name>
    <dbReference type="NCBI Taxonomy" id="246410"/>
    <lineage>
        <taxon>Eukaryota</taxon>
        <taxon>Fungi</taxon>
        <taxon>Dikarya</taxon>
        <taxon>Ascomycota</taxon>
        <taxon>Pezizomycotina</taxon>
        <taxon>Eurotiomycetes</taxon>
        <taxon>Eurotiomycetidae</taxon>
        <taxon>Onygenales</taxon>
        <taxon>Onygenaceae</taxon>
        <taxon>Coccidioides</taxon>
    </lineage>
</organism>
<dbReference type="HAMAP" id="MF_01547">
    <property type="entry name" value="RNA_methyltr_E"/>
    <property type="match status" value="1"/>
</dbReference>
<reference evidence="9" key="1">
    <citation type="journal article" date="2009" name="Genome Res.">
        <title>Comparative genomic analyses of the human fungal pathogens Coccidioides and their relatives.</title>
        <authorList>
            <person name="Sharpton T.J."/>
            <person name="Stajich J.E."/>
            <person name="Rounsley S.D."/>
            <person name="Gardner M.J."/>
            <person name="Wortman J.R."/>
            <person name="Jordar V.S."/>
            <person name="Maiti R."/>
            <person name="Kodira C.D."/>
            <person name="Neafsey D.E."/>
            <person name="Zeng Q."/>
            <person name="Hung C.-Y."/>
            <person name="McMahan C."/>
            <person name="Muszewska A."/>
            <person name="Grynberg M."/>
            <person name="Mandel M.A."/>
            <person name="Kellner E.M."/>
            <person name="Barker B.M."/>
            <person name="Galgiani J.N."/>
            <person name="Orbach M.J."/>
            <person name="Kirkland T.N."/>
            <person name="Cole G.T."/>
            <person name="Henn M.R."/>
            <person name="Birren B.W."/>
            <person name="Taylor J.W."/>
        </authorList>
    </citation>
    <scope>NUCLEOTIDE SEQUENCE [LARGE SCALE GENOMIC DNA]</scope>
    <source>
        <strain evidence="9">RS</strain>
    </source>
</reference>
<sequence>MLGGYYFPFTSHSLIICLNAKHTCLLPTDLRGFRSNMWPPNCICHSALAPPILQTSYVFMSQSRRFASSKQWQARQFKDIYWREANLRGLKSRAAFKLLQINNHYRIFEPGQTVVDLGYAPGSWSQVAVDLTHPNGRVLGIDIIPAQPPKGVSTIQGNFLSPRIQAYIREFLRNPDRGRPLREELCSRTPQKPRTANEVETFEPGYIDREKDVSERISREPCDDHSPQTEAGEGTVDVVLSDMMMNTSGLGFRDHARSMDLCNAAVNFSYDVLKPGGHFICKFYQGNEDQQLELRLKSLFQKVHREKPDSSRKESREAYFIGLKRKRYAIKSDIVL</sequence>
<reference evidence="9" key="2">
    <citation type="journal article" date="2010" name="Genome Res.">
        <title>Population genomic sequencing of Coccidioides fungi reveals recent hybridization and transposon control.</title>
        <authorList>
            <person name="Neafsey D.E."/>
            <person name="Barker B.M."/>
            <person name="Sharpton T.J."/>
            <person name="Stajich J.E."/>
            <person name="Park D.J."/>
            <person name="Whiston E."/>
            <person name="Hung C.-Y."/>
            <person name="McMahan C."/>
            <person name="White J."/>
            <person name="Sykes S."/>
            <person name="Heiman D."/>
            <person name="Young S."/>
            <person name="Zeng Q."/>
            <person name="Abouelleil A."/>
            <person name="Aftuck L."/>
            <person name="Bessette D."/>
            <person name="Brown A."/>
            <person name="FitzGerald M."/>
            <person name="Lui A."/>
            <person name="Macdonald J.P."/>
            <person name="Priest M."/>
            <person name="Orbach M.J."/>
            <person name="Galgiani J.N."/>
            <person name="Kirkland T.N."/>
            <person name="Cole G.T."/>
            <person name="Birren B.W."/>
            <person name="Henn M.R."/>
            <person name="Taylor J.W."/>
            <person name="Rounsley S.D."/>
        </authorList>
    </citation>
    <scope>GENOME REANNOTATION</scope>
    <source>
        <strain evidence="9">RS</strain>
    </source>
</reference>
<accession>A0A0E1RWF3</accession>
<dbReference type="GO" id="GO:0008650">
    <property type="term" value="F:rRNA (uridine-2'-O-)-methyltransferase activity"/>
    <property type="evidence" value="ECO:0007669"/>
    <property type="project" value="TreeGrafter"/>
</dbReference>
<evidence type="ECO:0000259" key="7">
    <source>
        <dbReference type="Pfam" id="PF01728"/>
    </source>
</evidence>
<dbReference type="GO" id="GO:0051301">
    <property type="term" value="P:cell division"/>
    <property type="evidence" value="ECO:0007669"/>
    <property type="project" value="UniProtKB-KW"/>
</dbReference>
<dbReference type="STRING" id="246410.A0A0E1RWF3"/>
<dbReference type="SUPFAM" id="SSF53335">
    <property type="entry name" value="S-adenosyl-L-methionine-dependent methyltransferases"/>
    <property type="match status" value="1"/>
</dbReference>
<keyword evidence="4" id="KW-0808">Transferase</keyword>
<dbReference type="AlphaFoldDB" id="A0A0E1RWF3"/>
<name>A0A0E1RWF3_COCIM</name>
<protein>
    <recommendedName>
        <fullName evidence="6">rRNA methyltransferase 2, mitochondrial</fullName>
    </recommendedName>
</protein>
<keyword evidence="5" id="KW-0949">S-adenosyl-L-methionine</keyword>
<dbReference type="FunCoup" id="A0A0E1RWF3">
    <property type="interactions" value="15"/>
</dbReference>
<evidence type="ECO:0000256" key="2">
    <source>
        <dbReference type="ARBA" id="ARBA00022552"/>
    </source>
</evidence>
<evidence type="ECO:0000256" key="6">
    <source>
        <dbReference type="ARBA" id="ARBA00041184"/>
    </source>
</evidence>
<evidence type="ECO:0000313" key="9">
    <source>
        <dbReference type="Proteomes" id="UP000001261"/>
    </source>
</evidence>
<comment type="similarity">
    <text evidence="1">Belongs to the class I-like SAM-binding methyltransferase superfamily. RNA methyltransferase RlmE family.</text>
</comment>
<keyword evidence="3" id="KW-0489">Methyltransferase</keyword>
<dbReference type="InterPro" id="IPR015507">
    <property type="entry name" value="rRNA-MeTfrase_E"/>
</dbReference>
<gene>
    <name evidence="8" type="ORF">CIMG_07241</name>
</gene>
<keyword evidence="8" id="KW-0131">Cell cycle</keyword>
<dbReference type="GeneID" id="4562314"/>
<dbReference type="InterPro" id="IPR050082">
    <property type="entry name" value="RNA_methyltr_RlmE"/>
</dbReference>
<dbReference type="OrthoDB" id="20105at2759"/>
<dbReference type="VEuPathDB" id="FungiDB:CIMG_07241"/>